<reference evidence="3 4" key="1">
    <citation type="submission" date="2015-01" db="EMBL/GenBank/DDBJ databases">
        <title>Evolution of Trichinella species and genotypes.</title>
        <authorList>
            <person name="Korhonen P.K."/>
            <person name="Edoardo P."/>
            <person name="Giuseppe L.R."/>
            <person name="Gasser R.B."/>
        </authorList>
    </citation>
    <scope>NUCLEOTIDE SEQUENCE [LARGE SCALE GENOMIC DNA]</scope>
    <source>
        <strain evidence="1">ISS13</strain>
        <strain evidence="2">ISS588</strain>
    </source>
</reference>
<comment type="caution">
    <text evidence="2">The sequence shown here is derived from an EMBL/GenBank/DDBJ whole genome shotgun (WGS) entry which is preliminary data.</text>
</comment>
<sequence length="55" mass="6566">MISKKKSVKINLTTRSDGKVDVVKWHNNEVKRRINGQQKRDYRLLLADPKREPYN</sequence>
<evidence type="ECO:0000313" key="4">
    <source>
        <dbReference type="Proteomes" id="UP000054805"/>
    </source>
</evidence>
<dbReference type="AlphaFoldDB" id="A0A0V1GYX3"/>
<dbReference type="Proteomes" id="UP000054805">
    <property type="component" value="Unassembled WGS sequence"/>
</dbReference>
<evidence type="ECO:0000313" key="2">
    <source>
        <dbReference type="EMBL" id="KRZ03235.1"/>
    </source>
</evidence>
<accession>A0A0V1GYX3</accession>
<protein>
    <submittedName>
        <fullName evidence="2">Uncharacterized protein</fullName>
    </submittedName>
</protein>
<dbReference type="EMBL" id="JYDS01000538">
    <property type="protein sequence ID" value="KRZ03235.1"/>
    <property type="molecule type" value="Genomic_DNA"/>
</dbReference>
<dbReference type="Proteomes" id="UP000054632">
    <property type="component" value="Unassembled WGS sequence"/>
</dbReference>
<proteinExistence type="predicted"/>
<dbReference type="EMBL" id="JYDR01000011">
    <property type="protein sequence ID" value="KRY76533.1"/>
    <property type="molecule type" value="Genomic_DNA"/>
</dbReference>
<name>A0A0V1GYX3_TRIPS</name>
<keyword evidence="4" id="KW-1185">Reference proteome</keyword>
<evidence type="ECO:0000313" key="1">
    <source>
        <dbReference type="EMBL" id="KRY76533.1"/>
    </source>
</evidence>
<evidence type="ECO:0000313" key="3">
    <source>
        <dbReference type="Proteomes" id="UP000054632"/>
    </source>
</evidence>
<gene>
    <name evidence="1" type="ORF">T4A_13355</name>
    <name evidence="2" type="ORF">T4B_8588</name>
</gene>
<organism evidence="2 4">
    <name type="scientific">Trichinella pseudospiralis</name>
    <name type="common">Parasitic roundworm</name>
    <dbReference type="NCBI Taxonomy" id="6337"/>
    <lineage>
        <taxon>Eukaryota</taxon>
        <taxon>Metazoa</taxon>
        <taxon>Ecdysozoa</taxon>
        <taxon>Nematoda</taxon>
        <taxon>Enoplea</taxon>
        <taxon>Dorylaimia</taxon>
        <taxon>Trichinellida</taxon>
        <taxon>Trichinellidae</taxon>
        <taxon>Trichinella</taxon>
    </lineage>
</organism>